<dbReference type="Gene3D" id="3.10.620.30">
    <property type="match status" value="1"/>
</dbReference>
<proteinExistence type="predicted"/>
<dbReference type="PANTHER" id="PTHR35532:SF5">
    <property type="entry name" value="CARBOHYDRATE-BINDING DOMAIN-CONTAINING PROTEIN"/>
    <property type="match status" value="1"/>
</dbReference>
<sequence>MKFFRLLLSLALPLFVLYNAAAQDRLSKTERTLLDQALNNAGKNKTELSKALKAAPAKELRAMAFLITYMPQTDRETLTANFLLDNVSQAYKARENFAWCKSLPDSVFFNEVLPYAVLDEHRDNWRQDFYNRFTPLVTNCTDIYAAIDSVNRKIAKLLKTDYNTKRKKVNQSPYESIEQGMATCTGLSILLVDAFRAVGIPSRLAGIPNWTTKKGNHNWVEVLIDGKWYFTEYYPDALNKSWFVADAGKADPARPEYSIYASSFKPTQTYFPLIWDSTQRNIHGYNVTKRYIDIYNEQLRQQQLPGDEMILNVVLFKDESCTPDGNNRIHSRITLLKDGKQTDFGFSPSPTDDMNKFLVFKVKKNSRYTLEFAALDKTISTEIQTTADGEMTQRLYVEKQQVAEKKL</sequence>
<dbReference type="Proteomes" id="UP001226434">
    <property type="component" value="Unassembled WGS sequence"/>
</dbReference>
<dbReference type="Pfam" id="PF01841">
    <property type="entry name" value="Transglut_core"/>
    <property type="match status" value="1"/>
</dbReference>
<evidence type="ECO:0000259" key="2">
    <source>
        <dbReference type="SMART" id="SM00460"/>
    </source>
</evidence>
<dbReference type="SUPFAM" id="SSF54001">
    <property type="entry name" value="Cysteine proteinases"/>
    <property type="match status" value="1"/>
</dbReference>
<gene>
    <name evidence="3" type="ORF">QJ048_06945</name>
</gene>
<evidence type="ECO:0000256" key="1">
    <source>
        <dbReference type="SAM" id="SignalP"/>
    </source>
</evidence>
<evidence type="ECO:0000313" key="4">
    <source>
        <dbReference type="Proteomes" id="UP001226434"/>
    </source>
</evidence>
<protein>
    <submittedName>
        <fullName evidence="3">Transglutaminase-like domain-containing protein</fullName>
    </submittedName>
</protein>
<feature type="domain" description="Transglutaminase-like" evidence="2">
    <location>
        <begin position="176"/>
        <end position="235"/>
    </location>
</feature>
<dbReference type="InterPro" id="IPR002931">
    <property type="entry name" value="Transglutaminase-like"/>
</dbReference>
<organism evidence="3 4">
    <name type="scientific">Pinibacter soli</name>
    <dbReference type="NCBI Taxonomy" id="3044211"/>
    <lineage>
        <taxon>Bacteria</taxon>
        <taxon>Pseudomonadati</taxon>
        <taxon>Bacteroidota</taxon>
        <taxon>Chitinophagia</taxon>
        <taxon>Chitinophagales</taxon>
        <taxon>Chitinophagaceae</taxon>
        <taxon>Pinibacter</taxon>
    </lineage>
</organism>
<accession>A0ABT6RAB1</accession>
<dbReference type="SMART" id="SM00460">
    <property type="entry name" value="TGc"/>
    <property type="match status" value="1"/>
</dbReference>
<dbReference type="RefSeq" id="WP_282333618.1">
    <property type="nucleotide sequence ID" value="NZ_JASBRG010000004.1"/>
</dbReference>
<dbReference type="EMBL" id="JASBRG010000004">
    <property type="protein sequence ID" value="MDI3319503.1"/>
    <property type="molecule type" value="Genomic_DNA"/>
</dbReference>
<comment type="caution">
    <text evidence="3">The sequence shown here is derived from an EMBL/GenBank/DDBJ whole genome shotgun (WGS) entry which is preliminary data.</text>
</comment>
<evidence type="ECO:0000313" key="3">
    <source>
        <dbReference type="EMBL" id="MDI3319503.1"/>
    </source>
</evidence>
<keyword evidence="1" id="KW-0732">Signal</keyword>
<keyword evidence="4" id="KW-1185">Reference proteome</keyword>
<dbReference type="InterPro" id="IPR038765">
    <property type="entry name" value="Papain-like_cys_pep_sf"/>
</dbReference>
<reference evidence="3 4" key="1">
    <citation type="submission" date="2023-05" db="EMBL/GenBank/DDBJ databases">
        <title>Genome sequence of Pinibacter sp. MAH-24.</title>
        <authorList>
            <person name="Huq M.A."/>
        </authorList>
    </citation>
    <scope>NUCLEOTIDE SEQUENCE [LARGE SCALE GENOMIC DNA]</scope>
    <source>
        <strain evidence="3 4">MAH-24</strain>
    </source>
</reference>
<feature type="chain" id="PRO_5045880084" evidence="1">
    <location>
        <begin position="23"/>
        <end position="407"/>
    </location>
</feature>
<feature type="signal peptide" evidence="1">
    <location>
        <begin position="1"/>
        <end position="22"/>
    </location>
</feature>
<name>A0ABT6RAB1_9BACT</name>
<dbReference type="PANTHER" id="PTHR35532">
    <property type="entry name" value="SIMILAR TO POLYHYDROXYALKANOATE DEPOLYMERASE"/>
    <property type="match status" value="1"/>
</dbReference>